<keyword evidence="1" id="KW-0378">Hydrolase</keyword>
<keyword evidence="1 3" id="KW-0472">Membrane</keyword>
<comment type="caution">
    <text evidence="4">The sequence shown here is derived from an EMBL/GenBank/DDBJ whole genome shotgun (WGS) entry which is preliminary data.</text>
</comment>
<dbReference type="Proteomes" id="UP000316425">
    <property type="component" value="Unassembled WGS sequence"/>
</dbReference>
<keyword evidence="1" id="KW-0064">Aspartyl protease</keyword>
<feature type="transmembrane region" description="Helical" evidence="3">
    <location>
        <begin position="38"/>
        <end position="59"/>
    </location>
</feature>
<dbReference type="PIRSF" id="PIRSF018571">
    <property type="entry name" value="SpoIIGA"/>
    <property type="match status" value="1"/>
</dbReference>
<sequence>MQLYLDLIWLLNLLFDWTILLLVAWLTKSVFSRKRVFFGALFASLIIPLSIGLGLDWLFQPLAKLIYSIGIVWIAFSYRHLKTLVTQWFCFYIVNFTIGGGIYGLYTFLDGTIPLNNLTQGYGNVYSWITVSALFPIVLYLTKEQFQRLTIHRMNEQQLYPVFLTYNNTQIKANGFYDSGNQLTHPISKKPVILLDESTSQRLFGESVTNKMLQSASLSTSEQSQLSIQLIPYKAAGGGENYLKAILLDRVSIEYNSITYTTKNVYAGVQEGRFSNSIDFQVLLHSLVFQSKRTKIFQSEGVS</sequence>
<keyword evidence="3" id="KW-0812">Transmembrane</keyword>
<evidence type="ECO:0000256" key="1">
    <source>
        <dbReference type="PIRNR" id="PIRNR018571"/>
    </source>
</evidence>
<feature type="transmembrane region" description="Helical" evidence="3">
    <location>
        <begin position="121"/>
        <end position="141"/>
    </location>
</feature>
<accession>A0A556PRP8</accession>
<dbReference type="GO" id="GO:0006508">
    <property type="term" value="P:proteolysis"/>
    <property type="evidence" value="ECO:0007669"/>
    <property type="project" value="UniProtKB-KW"/>
</dbReference>
<proteinExistence type="inferred from homology"/>
<keyword evidence="1" id="KW-0645">Protease</keyword>
<dbReference type="Pfam" id="PF03419">
    <property type="entry name" value="Peptidase_U4"/>
    <property type="match status" value="1"/>
</dbReference>
<feature type="transmembrane region" description="Helical" evidence="3">
    <location>
        <begin position="65"/>
        <end position="81"/>
    </location>
</feature>
<keyword evidence="1" id="KW-1003">Cell membrane</keyword>
<gene>
    <name evidence="4" type="ORF">FPQ13_02105</name>
</gene>
<comment type="function">
    <text evidence="1">Probable aspartic protease that is responsible for the proteolytic cleavage of the RNA polymerase sigma E factor (SigE/spoIIGB) to yield the active peptide in the mother cell during sporulation. Responds to a signal from the forespore that is triggered by the extracellular signal protein SpoIIR.</text>
</comment>
<feature type="transmembrane region" description="Helical" evidence="3">
    <location>
        <begin position="6"/>
        <end position="26"/>
    </location>
</feature>
<reference evidence="4 5" key="1">
    <citation type="submission" date="2019-07" db="EMBL/GenBank/DDBJ databases">
        <title>Allobacillus sp. nov. SKP isolated from shrimp paste of Euphausiacea.</title>
        <authorList>
            <person name="Kanchanasin P."/>
            <person name="Tanasupawat S."/>
            <person name="Shi W."/>
            <person name="Wu L."/>
            <person name="Ma J."/>
        </authorList>
    </citation>
    <scope>NUCLEOTIDE SEQUENCE [LARGE SCALE GENOMIC DNA]</scope>
    <source>
        <strain evidence="4 5">SKP4-8</strain>
    </source>
</reference>
<dbReference type="GO" id="GO:0030435">
    <property type="term" value="P:sporulation resulting in formation of a cellular spore"/>
    <property type="evidence" value="ECO:0007669"/>
    <property type="project" value="UniProtKB-KW"/>
</dbReference>
<evidence type="ECO:0000256" key="2">
    <source>
        <dbReference type="PIRSR" id="PIRSR018571-1"/>
    </source>
</evidence>
<keyword evidence="3" id="KW-1133">Transmembrane helix</keyword>
<feature type="active site" evidence="2">
    <location>
        <position position="178"/>
    </location>
</feature>
<evidence type="ECO:0000256" key="3">
    <source>
        <dbReference type="SAM" id="Phobius"/>
    </source>
</evidence>
<dbReference type="GO" id="GO:0004190">
    <property type="term" value="F:aspartic-type endopeptidase activity"/>
    <property type="evidence" value="ECO:0007669"/>
    <property type="project" value="UniProtKB-KW"/>
</dbReference>
<evidence type="ECO:0000313" key="5">
    <source>
        <dbReference type="Proteomes" id="UP000316425"/>
    </source>
</evidence>
<keyword evidence="5" id="KW-1185">Reference proteome</keyword>
<organism evidence="4 5">
    <name type="scientific">Allobacillus salarius</name>
    <dbReference type="NCBI Taxonomy" id="1955272"/>
    <lineage>
        <taxon>Bacteria</taxon>
        <taxon>Bacillati</taxon>
        <taxon>Bacillota</taxon>
        <taxon>Bacilli</taxon>
        <taxon>Bacillales</taxon>
        <taxon>Bacillaceae</taxon>
        <taxon>Allobacillus</taxon>
    </lineage>
</organism>
<evidence type="ECO:0000313" key="4">
    <source>
        <dbReference type="EMBL" id="TSJ67070.1"/>
    </source>
</evidence>
<dbReference type="EC" id="3.4.23.-" evidence="1"/>
<protein>
    <recommendedName>
        <fullName evidence="1">Sporulation sigma-E factor-processing peptidase</fullName>
        <ecNumber evidence="1">3.4.23.-</ecNumber>
    </recommendedName>
    <alternativeName>
        <fullName evidence="1">Membrane-associated aspartic protease</fullName>
    </alternativeName>
    <alternativeName>
        <fullName evidence="1">Stage II sporulation protein GA</fullName>
    </alternativeName>
</protein>
<dbReference type="EMBL" id="VMHE01000002">
    <property type="protein sequence ID" value="TSJ67070.1"/>
    <property type="molecule type" value="Genomic_DNA"/>
</dbReference>
<keyword evidence="1" id="KW-0749">Sporulation</keyword>
<feature type="transmembrane region" description="Helical" evidence="3">
    <location>
        <begin position="88"/>
        <end position="109"/>
    </location>
</feature>
<dbReference type="GO" id="GO:0030436">
    <property type="term" value="P:asexual sporulation"/>
    <property type="evidence" value="ECO:0007669"/>
    <property type="project" value="InterPro"/>
</dbReference>
<dbReference type="GO" id="GO:0005886">
    <property type="term" value="C:plasma membrane"/>
    <property type="evidence" value="ECO:0007669"/>
    <property type="project" value="UniProtKB-SubCell"/>
</dbReference>
<dbReference type="InterPro" id="IPR005081">
    <property type="entry name" value="SpoIIGA"/>
</dbReference>
<dbReference type="OrthoDB" id="2690199at2"/>
<comment type="subunit">
    <text evidence="1">Self-associates. Interacts with SigE. Interacts with SpoIIR.</text>
</comment>
<dbReference type="AlphaFoldDB" id="A0A556PRP8"/>
<dbReference type="RefSeq" id="WP_144087659.1">
    <property type="nucleotide sequence ID" value="NZ_VMHE01000002.1"/>
</dbReference>
<comment type="subcellular location">
    <subcellularLocation>
        <location evidence="1">Cell membrane</location>
    </subcellularLocation>
</comment>
<name>A0A556PRP8_9BACI</name>
<comment type="similarity">
    <text evidence="1">Belongs to the peptidase U4 family.</text>
</comment>